<proteinExistence type="predicted"/>
<protein>
    <submittedName>
        <fullName evidence="1">Uncharacterized protein</fullName>
    </submittedName>
</protein>
<dbReference type="RefSeq" id="WP_006670487.1">
    <property type="nucleotide sequence ID" value="NZ_ABYK01000055.1"/>
</dbReference>
<dbReference type="Proteomes" id="UP000004061">
    <property type="component" value="Unassembled WGS sequence"/>
</dbReference>
<organism evidence="1 2">
    <name type="scientific">Limnospira maxima CS-328</name>
    <dbReference type="NCBI Taxonomy" id="513049"/>
    <lineage>
        <taxon>Bacteria</taxon>
        <taxon>Bacillati</taxon>
        <taxon>Cyanobacteriota</taxon>
        <taxon>Cyanophyceae</taxon>
        <taxon>Oscillatoriophycideae</taxon>
        <taxon>Oscillatoriales</taxon>
        <taxon>Sirenicapillariaceae</taxon>
        <taxon>Limnospira</taxon>
    </lineage>
</organism>
<name>B5W7Q0_LIMMA</name>
<keyword evidence="2" id="KW-1185">Reference proteome</keyword>
<dbReference type="AlphaFoldDB" id="B5W7Q0"/>
<accession>B5W7Q0</accession>
<evidence type="ECO:0000313" key="2">
    <source>
        <dbReference type="Proteomes" id="UP000004061"/>
    </source>
</evidence>
<reference evidence="1 2" key="1">
    <citation type="journal article" date="2011" name="Appl. Environ. Microbiol.">
        <title>Contribution of a Sodium Ion Gradient to Energy Conservation during Fermentation in the Cyanobacterium Arthrospira (Spirulina) maxima CS-328.</title>
        <authorList>
            <person name="Carrieri D."/>
            <person name="Ananyev G."/>
            <person name="Lenz O."/>
            <person name="Bryant D.A."/>
            <person name="Dismukes G.C."/>
        </authorList>
    </citation>
    <scope>NUCLEOTIDE SEQUENCE [LARGE SCALE GENOMIC DNA]</scope>
    <source>
        <strain evidence="1 2">CS-328</strain>
    </source>
</reference>
<gene>
    <name evidence="1" type="ORF">AmaxDRAFT_4800</name>
</gene>
<sequence length="56" mass="6459">MNIERGEKRWRIFMNKAKKYIDLKIGMCLDLGRGRGEFVLAGLRQGYGLGYCSETD</sequence>
<dbReference type="EMBL" id="ABYK01000055">
    <property type="protein sequence ID" value="EDZ92429.1"/>
    <property type="molecule type" value="Genomic_DNA"/>
</dbReference>
<comment type="caution">
    <text evidence="1">The sequence shown here is derived from an EMBL/GenBank/DDBJ whole genome shotgun (WGS) entry which is preliminary data.</text>
</comment>
<evidence type="ECO:0000313" key="1">
    <source>
        <dbReference type="EMBL" id="EDZ92429.1"/>
    </source>
</evidence>